<comment type="caution">
    <text evidence="8">The sequence shown here is derived from an EMBL/GenBank/DDBJ whole genome shotgun (WGS) entry which is preliminary data.</text>
</comment>
<dbReference type="RefSeq" id="WP_116392112.1">
    <property type="nucleotide sequence ID" value="NZ_QUQO01000001.1"/>
</dbReference>
<sequence>MTAIKTGDIARFLKSRPQGTHVALFHGPDQGLVRERAAQLSKHVVDDPNDPFNAVELGEADITSTGQLADEAAALSFMGGERLIRVRGSGDHVTKAVKHLLKALESDELTPNALVVIEAGELKKTSALRKACEASRAAAAIACYAEDGQDLLDTLRSALKAEALDIEEEALMALASRLGEDRGITRSELEKLILYKGTKAQRGEAATVSTEDIREALAESTSDATFEIIDLALGGETSRLSEALYRARGAGVSPLAILRILQNKLLRLQTVQEAVDRGTAREAAIKSLRPPVFFGEQRSFSRALTSWPLPRLRQAVRDVYVTDLDSKRTGMPQAELVERTLLRLSMMAGRSRS</sequence>
<evidence type="ECO:0000256" key="4">
    <source>
        <dbReference type="ARBA" id="ARBA00022705"/>
    </source>
</evidence>
<dbReference type="InterPro" id="IPR027417">
    <property type="entry name" value="P-loop_NTPase"/>
</dbReference>
<accession>A0A371RJ69</accession>
<keyword evidence="9" id="KW-1185">Reference proteome</keyword>
<dbReference type="InterPro" id="IPR005790">
    <property type="entry name" value="DNA_polIII_delta"/>
</dbReference>
<dbReference type="EMBL" id="QUQO01000001">
    <property type="protein sequence ID" value="RFB05479.1"/>
    <property type="molecule type" value="Genomic_DNA"/>
</dbReference>
<dbReference type="SUPFAM" id="SSF52540">
    <property type="entry name" value="P-loop containing nucleoside triphosphate hydrolases"/>
    <property type="match status" value="1"/>
</dbReference>
<keyword evidence="5" id="KW-0239">DNA-directed DNA polymerase</keyword>
<evidence type="ECO:0000256" key="1">
    <source>
        <dbReference type="ARBA" id="ARBA00012417"/>
    </source>
</evidence>
<dbReference type="GO" id="GO:0006261">
    <property type="term" value="P:DNA-templated DNA replication"/>
    <property type="evidence" value="ECO:0007669"/>
    <property type="project" value="TreeGrafter"/>
</dbReference>
<evidence type="ECO:0000256" key="2">
    <source>
        <dbReference type="ARBA" id="ARBA00022679"/>
    </source>
</evidence>
<protein>
    <recommendedName>
        <fullName evidence="1">DNA-directed DNA polymerase</fullName>
        <ecNumber evidence="1">2.7.7.7</ecNumber>
    </recommendedName>
</protein>
<evidence type="ECO:0000256" key="5">
    <source>
        <dbReference type="ARBA" id="ARBA00022932"/>
    </source>
</evidence>
<dbReference type="NCBIfam" id="TIGR01128">
    <property type="entry name" value="holA"/>
    <property type="match status" value="1"/>
</dbReference>
<dbReference type="GO" id="GO:0009360">
    <property type="term" value="C:DNA polymerase III complex"/>
    <property type="evidence" value="ECO:0007669"/>
    <property type="project" value="TreeGrafter"/>
</dbReference>
<gene>
    <name evidence="8" type="ORF">DX908_09535</name>
</gene>
<organism evidence="8 9">
    <name type="scientific">Parvularcula marina</name>
    <dbReference type="NCBI Taxonomy" id="2292771"/>
    <lineage>
        <taxon>Bacteria</taxon>
        <taxon>Pseudomonadati</taxon>
        <taxon>Pseudomonadota</taxon>
        <taxon>Alphaproteobacteria</taxon>
        <taxon>Parvularculales</taxon>
        <taxon>Parvularculaceae</taxon>
        <taxon>Parvularcula</taxon>
    </lineage>
</organism>
<dbReference type="Gene3D" id="1.10.8.60">
    <property type="match status" value="1"/>
</dbReference>
<comment type="similarity">
    <text evidence="6">Belongs to the DNA polymerase HolA subunit family.</text>
</comment>
<comment type="catalytic activity">
    <reaction evidence="7">
        <text>DNA(n) + a 2'-deoxyribonucleoside 5'-triphosphate = DNA(n+1) + diphosphate</text>
        <dbReference type="Rhea" id="RHEA:22508"/>
        <dbReference type="Rhea" id="RHEA-COMP:17339"/>
        <dbReference type="Rhea" id="RHEA-COMP:17340"/>
        <dbReference type="ChEBI" id="CHEBI:33019"/>
        <dbReference type="ChEBI" id="CHEBI:61560"/>
        <dbReference type="ChEBI" id="CHEBI:173112"/>
        <dbReference type="EC" id="2.7.7.7"/>
    </reaction>
</comment>
<keyword evidence="2" id="KW-0808">Transferase</keyword>
<evidence type="ECO:0000256" key="7">
    <source>
        <dbReference type="ARBA" id="ARBA00049244"/>
    </source>
</evidence>
<dbReference type="GO" id="GO:0003677">
    <property type="term" value="F:DNA binding"/>
    <property type="evidence" value="ECO:0007669"/>
    <property type="project" value="InterPro"/>
</dbReference>
<reference evidence="8 9" key="1">
    <citation type="submission" date="2018-08" db="EMBL/GenBank/DDBJ databases">
        <title>Parvularcula sp. SM1705, isolated from surface water of the South Sea China.</title>
        <authorList>
            <person name="Sun L."/>
        </authorList>
    </citation>
    <scope>NUCLEOTIDE SEQUENCE [LARGE SCALE GENOMIC DNA]</scope>
    <source>
        <strain evidence="8 9">SM1705</strain>
    </source>
</reference>
<dbReference type="PANTHER" id="PTHR34388:SF1">
    <property type="entry name" value="DNA POLYMERASE III SUBUNIT DELTA"/>
    <property type="match status" value="1"/>
</dbReference>
<dbReference type="Gene3D" id="3.40.50.300">
    <property type="entry name" value="P-loop containing nucleotide triphosphate hydrolases"/>
    <property type="match status" value="1"/>
</dbReference>
<keyword evidence="4" id="KW-0235">DNA replication</keyword>
<evidence type="ECO:0000256" key="3">
    <source>
        <dbReference type="ARBA" id="ARBA00022695"/>
    </source>
</evidence>
<dbReference type="GO" id="GO:0003887">
    <property type="term" value="F:DNA-directed DNA polymerase activity"/>
    <property type="evidence" value="ECO:0007669"/>
    <property type="project" value="UniProtKB-KW"/>
</dbReference>
<dbReference type="PANTHER" id="PTHR34388">
    <property type="entry name" value="DNA POLYMERASE III SUBUNIT DELTA"/>
    <property type="match status" value="1"/>
</dbReference>
<evidence type="ECO:0000256" key="6">
    <source>
        <dbReference type="ARBA" id="ARBA00034754"/>
    </source>
</evidence>
<dbReference type="EC" id="2.7.7.7" evidence="1"/>
<name>A0A371RJ69_9PROT</name>
<keyword evidence="3" id="KW-0548">Nucleotidyltransferase</keyword>
<evidence type="ECO:0000313" key="8">
    <source>
        <dbReference type="EMBL" id="RFB05479.1"/>
    </source>
</evidence>
<dbReference type="Gene3D" id="1.20.272.10">
    <property type="match status" value="1"/>
</dbReference>
<dbReference type="Proteomes" id="UP000264589">
    <property type="component" value="Unassembled WGS sequence"/>
</dbReference>
<dbReference type="SUPFAM" id="SSF48019">
    <property type="entry name" value="post-AAA+ oligomerization domain-like"/>
    <property type="match status" value="1"/>
</dbReference>
<dbReference type="InterPro" id="IPR008921">
    <property type="entry name" value="DNA_pol3_clamp-load_cplx_C"/>
</dbReference>
<proteinExistence type="inferred from homology"/>
<dbReference type="OrthoDB" id="9804983at2"/>
<dbReference type="InParanoid" id="A0A371RJ69"/>
<evidence type="ECO:0000313" key="9">
    <source>
        <dbReference type="Proteomes" id="UP000264589"/>
    </source>
</evidence>
<dbReference type="AlphaFoldDB" id="A0A371RJ69"/>